<evidence type="ECO:0000313" key="6">
    <source>
        <dbReference type="Proteomes" id="UP000053477"/>
    </source>
</evidence>
<dbReference type="Proteomes" id="UP000053477">
    <property type="component" value="Unassembled WGS sequence"/>
</dbReference>
<dbReference type="InterPro" id="IPR036291">
    <property type="entry name" value="NAD(P)-bd_dom_sf"/>
</dbReference>
<name>A0A0H2SI32_9AGAM</name>
<evidence type="ECO:0000256" key="3">
    <source>
        <dbReference type="ARBA" id="ARBA00023002"/>
    </source>
</evidence>
<dbReference type="GO" id="GO:0005634">
    <property type="term" value="C:nucleus"/>
    <property type="evidence" value="ECO:0007669"/>
    <property type="project" value="TreeGrafter"/>
</dbReference>
<dbReference type="InterPro" id="IPR051164">
    <property type="entry name" value="NmrA-like_oxidored"/>
</dbReference>
<dbReference type="PANTHER" id="PTHR42748">
    <property type="entry name" value="NITROGEN METABOLITE REPRESSION PROTEIN NMRA FAMILY MEMBER"/>
    <property type="match status" value="1"/>
</dbReference>
<dbReference type="AlphaFoldDB" id="A0A0H2SI32"/>
<evidence type="ECO:0000256" key="1">
    <source>
        <dbReference type="ARBA" id="ARBA00006328"/>
    </source>
</evidence>
<evidence type="ECO:0000259" key="4">
    <source>
        <dbReference type="Pfam" id="PF05368"/>
    </source>
</evidence>
<dbReference type="EMBL" id="KQ085912">
    <property type="protein sequence ID" value="KLO16751.1"/>
    <property type="molecule type" value="Genomic_DNA"/>
</dbReference>
<sequence length="317" mass="34397">MTISKATNSPLFVVIGSTKGQGRSIIRELEVSSKPYRVRAITRNAAKPEAKELQELGCEVVEIDVSTVDAAKKAFEGADIAFVMTSTDFSQENFIEKEYALAKLRIDGAKAGGAKTIVLSNLPHVSKLSGGKHTVDIFDCKAEAVAYARTLEELRIIDVQPGSFFTNYFTTVLPRKMEDGSFIMVMGLHGDTKMPVVDIDADYGKYVVSAVEDPSVETVYAAPAYVTATQIVEGFAKATGKKVKFVSVSDDELAARVAQSRGERAAKSMVAMYKSFRDYGYYFGADLTASNKILPRPARTFDEMISANANAVASLFA</sequence>
<evidence type="ECO:0000313" key="5">
    <source>
        <dbReference type="EMBL" id="KLO16751.1"/>
    </source>
</evidence>
<dbReference type="SUPFAM" id="SSF51735">
    <property type="entry name" value="NAD(P)-binding Rossmann-fold domains"/>
    <property type="match status" value="1"/>
</dbReference>
<dbReference type="Gene3D" id="3.40.50.720">
    <property type="entry name" value="NAD(P)-binding Rossmann-like Domain"/>
    <property type="match status" value="1"/>
</dbReference>
<feature type="domain" description="NmrA-like" evidence="4">
    <location>
        <begin position="13"/>
        <end position="286"/>
    </location>
</feature>
<dbReference type="Pfam" id="PF05368">
    <property type="entry name" value="NmrA"/>
    <property type="match status" value="1"/>
</dbReference>
<accession>A0A0H2SI32</accession>
<dbReference type="GO" id="GO:0016491">
    <property type="term" value="F:oxidoreductase activity"/>
    <property type="evidence" value="ECO:0007669"/>
    <property type="project" value="UniProtKB-KW"/>
</dbReference>
<evidence type="ECO:0000256" key="2">
    <source>
        <dbReference type="ARBA" id="ARBA00022857"/>
    </source>
</evidence>
<organism evidence="5 6">
    <name type="scientific">Schizopora paradoxa</name>
    <dbReference type="NCBI Taxonomy" id="27342"/>
    <lineage>
        <taxon>Eukaryota</taxon>
        <taxon>Fungi</taxon>
        <taxon>Dikarya</taxon>
        <taxon>Basidiomycota</taxon>
        <taxon>Agaricomycotina</taxon>
        <taxon>Agaricomycetes</taxon>
        <taxon>Hymenochaetales</taxon>
        <taxon>Schizoporaceae</taxon>
        <taxon>Schizopora</taxon>
    </lineage>
</organism>
<comment type="similarity">
    <text evidence="1">Belongs to the NmrA-type oxidoreductase family.</text>
</comment>
<protein>
    <submittedName>
        <fullName evidence="5">NAD(P)-binding protein</fullName>
    </submittedName>
</protein>
<proteinExistence type="inferred from homology"/>
<dbReference type="STRING" id="27342.A0A0H2SI32"/>
<reference evidence="5 6" key="1">
    <citation type="submission" date="2015-04" db="EMBL/GenBank/DDBJ databases">
        <title>Complete genome sequence of Schizopora paradoxa KUC8140, a cosmopolitan wood degrader in East Asia.</title>
        <authorList>
            <consortium name="DOE Joint Genome Institute"/>
            <person name="Min B."/>
            <person name="Park H."/>
            <person name="Jang Y."/>
            <person name="Kim J.-J."/>
            <person name="Kim K.H."/>
            <person name="Pangilinan J."/>
            <person name="Lipzen A."/>
            <person name="Riley R."/>
            <person name="Grigoriev I.V."/>
            <person name="Spatafora J.W."/>
            <person name="Choi I.-G."/>
        </authorList>
    </citation>
    <scope>NUCLEOTIDE SEQUENCE [LARGE SCALE GENOMIC DNA]</scope>
    <source>
        <strain evidence="5 6">KUC8140</strain>
    </source>
</reference>
<gene>
    <name evidence="5" type="ORF">SCHPADRAFT_901244</name>
</gene>
<keyword evidence="6" id="KW-1185">Reference proteome</keyword>
<dbReference type="OrthoDB" id="2868448at2759"/>
<keyword evidence="3" id="KW-0560">Oxidoreductase</keyword>
<dbReference type="PANTHER" id="PTHR42748:SF30">
    <property type="entry name" value="NMRA-LIKE DOMAIN-CONTAINING PROTEIN"/>
    <property type="match status" value="1"/>
</dbReference>
<dbReference type="InterPro" id="IPR008030">
    <property type="entry name" value="NmrA-like"/>
</dbReference>
<dbReference type="InParanoid" id="A0A0H2SI32"/>
<dbReference type="Gene3D" id="3.90.25.10">
    <property type="entry name" value="UDP-galactose 4-epimerase, domain 1"/>
    <property type="match status" value="1"/>
</dbReference>
<keyword evidence="2" id="KW-0521">NADP</keyword>